<reference evidence="3 4" key="1">
    <citation type="submission" date="2018-04" db="EMBL/GenBank/DDBJ databases">
        <title>Genome sequencing of Flavobacterium sp. HYN0048.</title>
        <authorList>
            <person name="Yi H."/>
            <person name="Baek C."/>
        </authorList>
    </citation>
    <scope>NUCLEOTIDE SEQUENCE [LARGE SCALE GENOMIC DNA]</scope>
    <source>
        <strain evidence="3 4">HYN0048</strain>
    </source>
</reference>
<keyword evidence="1" id="KW-1133">Transmembrane helix</keyword>
<feature type="domain" description="Inner membrane protein YgaP-like transmembrane" evidence="2">
    <location>
        <begin position="1"/>
        <end position="64"/>
    </location>
</feature>
<evidence type="ECO:0000259" key="2">
    <source>
        <dbReference type="Pfam" id="PF11127"/>
    </source>
</evidence>
<dbReference type="EMBL" id="CP028811">
    <property type="protein sequence ID" value="AWA30919.1"/>
    <property type="molecule type" value="Genomic_DNA"/>
</dbReference>
<feature type="transmembrane region" description="Helical" evidence="1">
    <location>
        <begin position="33"/>
        <end position="55"/>
    </location>
</feature>
<dbReference type="InterPro" id="IPR021309">
    <property type="entry name" value="YgaP-like_TM"/>
</dbReference>
<keyword evidence="1" id="KW-0812">Transmembrane</keyword>
<dbReference type="AlphaFoldDB" id="A0A2S0RHC2"/>
<keyword evidence="4" id="KW-1185">Reference proteome</keyword>
<protein>
    <submittedName>
        <fullName evidence="3">DUF2892 domain-containing protein</fullName>
    </submittedName>
</protein>
<dbReference type="RefSeq" id="WP_108372379.1">
    <property type="nucleotide sequence ID" value="NZ_CP028811.1"/>
</dbReference>
<gene>
    <name evidence="3" type="ORF">HYN48_13005</name>
</gene>
<accession>A0A2S0RHC2</accession>
<keyword evidence="1" id="KW-0472">Membrane</keyword>
<evidence type="ECO:0000313" key="3">
    <source>
        <dbReference type="EMBL" id="AWA30919.1"/>
    </source>
</evidence>
<evidence type="ECO:0000313" key="4">
    <source>
        <dbReference type="Proteomes" id="UP000244193"/>
    </source>
</evidence>
<proteinExistence type="predicted"/>
<name>A0A2S0RHC2_9FLAO</name>
<dbReference type="KEGG" id="fmg:HYN48_13005"/>
<sequence>MKKNVGTKDSLARILIAVAILYSMDGFTDTTKVILGCAAAALLLSALSSYCLIYLPFGINTVQRKTSQGKHMKR</sequence>
<dbReference type="Pfam" id="PF11127">
    <property type="entry name" value="YgaP-like_TM"/>
    <property type="match status" value="1"/>
</dbReference>
<evidence type="ECO:0000256" key="1">
    <source>
        <dbReference type="SAM" id="Phobius"/>
    </source>
</evidence>
<organism evidence="3 4">
    <name type="scientific">Flavobacterium magnum</name>
    <dbReference type="NCBI Taxonomy" id="2162713"/>
    <lineage>
        <taxon>Bacteria</taxon>
        <taxon>Pseudomonadati</taxon>
        <taxon>Bacteroidota</taxon>
        <taxon>Flavobacteriia</taxon>
        <taxon>Flavobacteriales</taxon>
        <taxon>Flavobacteriaceae</taxon>
        <taxon>Flavobacterium</taxon>
    </lineage>
</organism>
<dbReference type="OrthoDB" id="9804804at2"/>
<dbReference type="Proteomes" id="UP000244193">
    <property type="component" value="Chromosome"/>
</dbReference>